<keyword evidence="3" id="KW-1185">Reference proteome</keyword>
<accession>A0A9Q2CZJ5</accession>
<dbReference type="AlphaFoldDB" id="A0A9Q2CZJ5"/>
<sequence length="63" mass="6970">MTKNRILYALRVLLVAFLVFSTINYLVESPSGSITSIIMYAVMSAVLTVLATLFLLGKPDDFK</sequence>
<protein>
    <submittedName>
        <fullName evidence="2">FtsH-binding integral membrane protein</fullName>
    </submittedName>
</protein>
<keyword evidence="1" id="KW-0812">Transmembrane</keyword>
<evidence type="ECO:0000256" key="1">
    <source>
        <dbReference type="SAM" id="Phobius"/>
    </source>
</evidence>
<evidence type="ECO:0000313" key="2">
    <source>
        <dbReference type="EMBL" id="MBB5175936.1"/>
    </source>
</evidence>
<name>A0A9Q2CZJ5_9STAP</name>
<feature type="transmembrane region" description="Helical" evidence="1">
    <location>
        <begin position="7"/>
        <end position="27"/>
    </location>
</feature>
<keyword evidence="1" id="KW-0472">Membrane</keyword>
<evidence type="ECO:0000313" key="3">
    <source>
        <dbReference type="Proteomes" id="UP000579136"/>
    </source>
</evidence>
<reference evidence="2 3" key="1">
    <citation type="submission" date="2020-08" db="EMBL/GenBank/DDBJ databases">
        <title>Genomic Encyclopedia of Type Strains, Phase IV (KMG-IV): sequencing the most valuable type-strain genomes for metagenomic binning, comparative biology and taxonomic classification.</title>
        <authorList>
            <person name="Goeker M."/>
        </authorList>
    </citation>
    <scope>NUCLEOTIDE SEQUENCE [LARGE SCALE GENOMIC DNA]</scope>
    <source>
        <strain evidence="2 3">DSM 19163</strain>
    </source>
</reference>
<dbReference type="RefSeq" id="WP_183673714.1">
    <property type="nucleotide sequence ID" value="NZ_CBCRYX010000006.1"/>
</dbReference>
<proteinExistence type="predicted"/>
<organism evidence="2 3">
    <name type="scientific">Nosocomiicoccus ampullae</name>
    <dbReference type="NCBI Taxonomy" id="489910"/>
    <lineage>
        <taxon>Bacteria</taxon>
        <taxon>Bacillati</taxon>
        <taxon>Bacillota</taxon>
        <taxon>Bacilli</taxon>
        <taxon>Bacillales</taxon>
        <taxon>Staphylococcaceae</taxon>
        <taxon>Nosocomiicoccus</taxon>
    </lineage>
</organism>
<gene>
    <name evidence="2" type="ORF">HNQ45_000820</name>
</gene>
<dbReference type="EMBL" id="JACHHF010000004">
    <property type="protein sequence ID" value="MBB5175936.1"/>
    <property type="molecule type" value="Genomic_DNA"/>
</dbReference>
<feature type="transmembrane region" description="Helical" evidence="1">
    <location>
        <begin position="33"/>
        <end position="56"/>
    </location>
</feature>
<dbReference type="Proteomes" id="UP000579136">
    <property type="component" value="Unassembled WGS sequence"/>
</dbReference>
<keyword evidence="1" id="KW-1133">Transmembrane helix</keyword>
<comment type="caution">
    <text evidence="2">The sequence shown here is derived from an EMBL/GenBank/DDBJ whole genome shotgun (WGS) entry which is preliminary data.</text>
</comment>